<keyword evidence="1" id="KW-0479">Metal-binding</keyword>
<dbReference type="AlphaFoldDB" id="A0A5J4Z8V6"/>
<evidence type="ECO:0000256" key="3">
    <source>
        <dbReference type="ARBA" id="ARBA00022771"/>
    </source>
</evidence>
<dbReference type="PANTHER" id="PTHR46134:SF3">
    <property type="entry name" value="ARFGAP WITH FG REPEATS 1"/>
    <property type="match status" value="1"/>
</dbReference>
<sequence length="556" mass="59030">MARIAEHEEAERLIRGMTRLEENAHCADCGARDPTFVNLTIGTFVCSVCADEHKDARRRVKNIETATFMMEDAEFLEARGNAVANMHYLAKWNPREFPEPKPGDRAAIKEFLWLKYDGSWASKEGMRPKPVGGAGPGYDTVRGAGGGYDNYATARGGGGYGPYPSVRGGGYDTYRGGGYDTYRGAPPHSSYRSDSDDDKRKKSGKSKKKKKSSKARSHDDSEGEDDFPQADQLKLMFGEVSVIQTPMGWRVMTPQGMMFPQVAYQMGFAKMSQPQAQMVLKRQALIKKQQKLQAEQMIKREAAMKEQEAALLKQQAKLVKQGNIPAAVAMNQVRARQQMVNQMNRNAMNAQMNTMGMGAMASMGAAGAMHMPYMALPHGGAMPGQAYGMPSASPAYQQQHPQNMMHQAGQQGHGQAMLQLPAPPAHFSSSGGPPSQSGMGLAGSQATVQPPSSRGSGEGLLGGMAGGLDASQFMNPMSAPALASNGTVPPGGDFVQPEDPFGGGVGGLAPSGMPLAGASLAMGTVEDNPFADFGNLTVGGGAQGAEGGFDGDNPFG</sequence>
<name>A0A5J4Z8V6_PORPP</name>
<dbReference type="GO" id="GO:0005096">
    <property type="term" value="F:GTPase activator activity"/>
    <property type="evidence" value="ECO:0007669"/>
    <property type="project" value="InterPro"/>
</dbReference>
<feature type="region of interest" description="Disordered" evidence="6">
    <location>
        <begin position="390"/>
        <end position="464"/>
    </location>
</feature>
<feature type="compositionally biased region" description="Low complexity" evidence="6">
    <location>
        <begin position="180"/>
        <end position="190"/>
    </location>
</feature>
<dbReference type="GO" id="GO:0008270">
    <property type="term" value="F:zinc ion binding"/>
    <property type="evidence" value="ECO:0007669"/>
    <property type="project" value="UniProtKB-KW"/>
</dbReference>
<keyword evidence="9" id="KW-1185">Reference proteome</keyword>
<dbReference type="InterPro" id="IPR052248">
    <property type="entry name" value="Arf-GAP_FG-repeat_protein"/>
</dbReference>
<feature type="compositionally biased region" description="Low complexity" evidence="6">
    <location>
        <begin position="404"/>
        <end position="420"/>
    </location>
</feature>
<keyword evidence="3 5" id="KW-0863">Zinc-finger</keyword>
<protein>
    <submittedName>
        <fullName evidence="8">Arf-GAP domain and FG repeat-containing protein 1</fullName>
    </submittedName>
</protein>
<dbReference type="GO" id="GO:0005737">
    <property type="term" value="C:cytoplasm"/>
    <property type="evidence" value="ECO:0007669"/>
    <property type="project" value="TreeGrafter"/>
</dbReference>
<keyword evidence="4" id="KW-0862">Zinc</keyword>
<feature type="compositionally biased region" description="Low complexity" evidence="6">
    <location>
        <begin position="428"/>
        <end position="439"/>
    </location>
</feature>
<dbReference type="GO" id="GO:0016020">
    <property type="term" value="C:membrane"/>
    <property type="evidence" value="ECO:0007669"/>
    <property type="project" value="TreeGrafter"/>
</dbReference>
<dbReference type="PRINTS" id="PR00405">
    <property type="entry name" value="REVINTRACTNG"/>
</dbReference>
<evidence type="ECO:0000256" key="1">
    <source>
        <dbReference type="ARBA" id="ARBA00022723"/>
    </source>
</evidence>
<dbReference type="OrthoDB" id="6036at2759"/>
<dbReference type="InterPro" id="IPR037278">
    <property type="entry name" value="ARFGAP/RecO"/>
</dbReference>
<dbReference type="PANTHER" id="PTHR46134">
    <property type="entry name" value="DRONGO, ISOFORM F"/>
    <property type="match status" value="1"/>
</dbReference>
<feature type="compositionally biased region" description="Basic residues" evidence="6">
    <location>
        <begin position="201"/>
        <end position="215"/>
    </location>
</feature>
<gene>
    <name evidence="8" type="ORF">FVE85_7173</name>
</gene>
<dbReference type="Pfam" id="PF01412">
    <property type="entry name" value="ArfGap"/>
    <property type="match status" value="1"/>
</dbReference>
<feature type="region of interest" description="Disordered" evidence="6">
    <location>
        <begin position="481"/>
        <end position="508"/>
    </location>
</feature>
<keyword evidence="2" id="KW-0677">Repeat</keyword>
<dbReference type="SMART" id="SM00105">
    <property type="entry name" value="ArfGap"/>
    <property type="match status" value="1"/>
</dbReference>
<dbReference type="CDD" id="cd08838">
    <property type="entry name" value="ArfGap_AGFG"/>
    <property type="match status" value="1"/>
</dbReference>
<evidence type="ECO:0000256" key="4">
    <source>
        <dbReference type="ARBA" id="ARBA00022833"/>
    </source>
</evidence>
<comment type="caution">
    <text evidence="8">The sequence shown here is derived from an EMBL/GenBank/DDBJ whole genome shotgun (WGS) entry which is preliminary data.</text>
</comment>
<accession>A0A5J4Z8V6</accession>
<dbReference type="Gene3D" id="1.10.220.150">
    <property type="entry name" value="Arf GTPase activating protein"/>
    <property type="match status" value="1"/>
</dbReference>
<evidence type="ECO:0000256" key="6">
    <source>
        <dbReference type="SAM" id="MobiDB-lite"/>
    </source>
</evidence>
<organism evidence="8 9">
    <name type="scientific">Porphyridium purpureum</name>
    <name type="common">Red alga</name>
    <name type="synonym">Porphyridium cruentum</name>
    <dbReference type="NCBI Taxonomy" id="35688"/>
    <lineage>
        <taxon>Eukaryota</taxon>
        <taxon>Rhodophyta</taxon>
        <taxon>Bangiophyceae</taxon>
        <taxon>Porphyridiales</taxon>
        <taxon>Porphyridiaceae</taxon>
        <taxon>Porphyridium</taxon>
    </lineage>
</organism>
<feature type="domain" description="Arf-GAP" evidence="7">
    <location>
        <begin position="8"/>
        <end position="116"/>
    </location>
</feature>
<dbReference type="InterPro" id="IPR001164">
    <property type="entry name" value="ArfGAP_dom"/>
</dbReference>
<dbReference type="EMBL" id="VRMN01000001">
    <property type="protein sequence ID" value="KAA8499588.1"/>
    <property type="molecule type" value="Genomic_DNA"/>
</dbReference>
<proteinExistence type="predicted"/>
<feature type="compositionally biased region" description="Basic and acidic residues" evidence="6">
    <location>
        <begin position="191"/>
        <end position="200"/>
    </location>
</feature>
<dbReference type="PROSITE" id="PS50115">
    <property type="entry name" value="ARFGAP"/>
    <property type="match status" value="1"/>
</dbReference>
<dbReference type="SUPFAM" id="SSF57863">
    <property type="entry name" value="ArfGap/RecO-like zinc finger"/>
    <property type="match status" value="1"/>
</dbReference>
<evidence type="ECO:0000313" key="8">
    <source>
        <dbReference type="EMBL" id="KAA8499588.1"/>
    </source>
</evidence>
<feature type="region of interest" description="Disordered" evidence="6">
    <location>
        <begin position="177"/>
        <end position="227"/>
    </location>
</feature>
<reference evidence="9" key="1">
    <citation type="journal article" date="2019" name="Nat. Commun.">
        <title>Expansion of phycobilisome linker gene families in mesophilic red algae.</title>
        <authorList>
            <person name="Lee J."/>
            <person name="Kim D."/>
            <person name="Bhattacharya D."/>
            <person name="Yoon H.S."/>
        </authorList>
    </citation>
    <scope>NUCLEOTIDE SEQUENCE [LARGE SCALE GENOMIC DNA]</scope>
    <source>
        <strain evidence="9">CCMP 1328</strain>
    </source>
</reference>
<evidence type="ECO:0000313" key="9">
    <source>
        <dbReference type="Proteomes" id="UP000324585"/>
    </source>
</evidence>
<evidence type="ECO:0000256" key="5">
    <source>
        <dbReference type="PROSITE-ProRule" id="PRU00288"/>
    </source>
</evidence>
<evidence type="ECO:0000256" key="2">
    <source>
        <dbReference type="ARBA" id="ARBA00022737"/>
    </source>
</evidence>
<dbReference type="InterPro" id="IPR038508">
    <property type="entry name" value="ArfGAP_dom_sf"/>
</dbReference>
<dbReference type="Proteomes" id="UP000324585">
    <property type="component" value="Unassembled WGS sequence"/>
</dbReference>
<evidence type="ECO:0000259" key="7">
    <source>
        <dbReference type="PROSITE" id="PS50115"/>
    </source>
</evidence>